<dbReference type="PANTHER" id="PTHR48047">
    <property type="entry name" value="GLYCOSYLTRANSFERASE"/>
    <property type="match status" value="1"/>
</dbReference>
<comment type="caution">
    <text evidence="3">The sequence shown here is derived from an EMBL/GenBank/DDBJ whole genome shotgun (WGS) entry which is preliminary data.</text>
</comment>
<evidence type="ECO:0000256" key="1">
    <source>
        <dbReference type="ARBA" id="ARBA00009995"/>
    </source>
</evidence>
<evidence type="ECO:0000256" key="2">
    <source>
        <dbReference type="ARBA" id="ARBA00022676"/>
    </source>
</evidence>
<dbReference type="SUPFAM" id="SSF53756">
    <property type="entry name" value="UDP-Glycosyltransferase/glycogen phosphorylase"/>
    <property type="match status" value="1"/>
</dbReference>
<keyword evidence="2" id="KW-0808">Transferase</keyword>
<dbReference type="Proteomes" id="UP000257109">
    <property type="component" value="Unassembled WGS sequence"/>
</dbReference>
<dbReference type="OrthoDB" id="1725038at2759"/>
<keyword evidence="4" id="KW-1185">Reference proteome</keyword>
<proteinExistence type="inferred from homology"/>
<reference evidence="3" key="1">
    <citation type="submission" date="2018-05" db="EMBL/GenBank/DDBJ databases">
        <title>Draft genome of Mucuna pruriens seed.</title>
        <authorList>
            <person name="Nnadi N.E."/>
            <person name="Vos R."/>
            <person name="Hasami M.H."/>
            <person name="Devisetty U.K."/>
            <person name="Aguiy J.C."/>
        </authorList>
    </citation>
    <scope>NUCLEOTIDE SEQUENCE [LARGE SCALE GENOMIC DNA]</scope>
    <source>
        <strain evidence="3">JCA_2017</strain>
    </source>
</reference>
<dbReference type="Gene3D" id="3.40.50.2000">
    <property type="entry name" value="Glycogen Phosphorylase B"/>
    <property type="match status" value="1"/>
</dbReference>
<name>A0A371HKN6_MUCPR</name>
<dbReference type="EMBL" id="QJKJ01002340">
    <property type="protein sequence ID" value="RDY03272.1"/>
    <property type="molecule type" value="Genomic_DNA"/>
</dbReference>
<feature type="non-terminal residue" evidence="3">
    <location>
        <position position="92"/>
    </location>
</feature>
<gene>
    <name evidence="3" type="primary">TOGT1</name>
    <name evidence="3" type="ORF">CR513_13163</name>
</gene>
<dbReference type="GO" id="GO:0035251">
    <property type="term" value="F:UDP-glucosyltransferase activity"/>
    <property type="evidence" value="ECO:0007669"/>
    <property type="project" value="UniProtKB-ARBA"/>
</dbReference>
<evidence type="ECO:0000313" key="4">
    <source>
        <dbReference type="Proteomes" id="UP000257109"/>
    </source>
</evidence>
<organism evidence="3 4">
    <name type="scientific">Mucuna pruriens</name>
    <name type="common">Velvet bean</name>
    <name type="synonym">Dolichos pruriens</name>
    <dbReference type="NCBI Taxonomy" id="157652"/>
    <lineage>
        <taxon>Eukaryota</taxon>
        <taxon>Viridiplantae</taxon>
        <taxon>Streptophyta</taxon>
        <taxon>Embryophyta</taxon>
        <taxon>Tracheophyta</taxon>
        <taxon>Spermatophyta</taxon>
        <taxon>Magnoliopsida</taxon>
        <taxon>eudicotyledons</taxon>
        <taxon>Gunneridae</taxon>
        <taxon>Pentapetalae</taxon>
        <taxon>rosids</taxon>
        <taxon>fabids</taxon>
        <taxon>Fabales</taxon>
        <taxon>Fabaceae</taxon>
        <taxon>Papilionoideae</taxon>
        <taxon>50 kb inversion clade</taxon>
        <taxon>NPAAA clade</taxon>
        <taxon>indigoferoid/millettioid clade</taxon>
        <taxon>Phaseoleae</taxon>
        <taxon>Mucuna</taxon>
    </lineage>
</organism>
<evidence type="ECO:0000313" key="3">
    <source>
        <dbReference type="EMBL" id="RDY03272.1"/>
    </source>
</evidence>
<dbReference type="PANTHER" id="PTHR48047:SF45">
    <property type="entry name" value="SCOPOLETIN GLUCOSYLTRANSFERASE-LIKE"/>
    <property type="match status" value="1"/>
</dbReference>
<keyword evidence="2" id="KW-0328">Glycosyltransferase</keyword>
<comment type="similarity">
    <text evidence="1">Belongs to the UDP-glycosyltransferase family.</text>
</comment>
<dbReference type="AlphaFoldDB" id="A0A371HKN6"/>
<accession>A0A371HKN6</accession>
<feature type="non-terminal residue" evidence="3">
    <location>
        <position position="1"/>
    </location>
</feature>
<protein>
    <submittedName>
        <fullName evidence="3">Scopoletin glucosyltransferase</fullName>
    </submittedName>
</protein>
<sequence>ATRVLQEPLEQLLLDQHPDCLVADPFHTWVTDSAAKLGIPRIVFQGVNCIKLHEPHKKVSSDSEYFSIPNLPGEIRMTRNQLPDSLVVHKRA</sequence>
<dbReference type="STRING" id="157652.A0A371HKN6"/>